<keyword evidence="13" id="KW-1185">Reference proteome</keyword>
<evidence type="ECO:0000259" key="10">
    <source>
        <dbReference type="PROSITE" id="PS50011"/>
    </source>
</evidence>
<comment type="catalytic activity">
    <reaction evidence="1">
        <text>S-ubiquitinyl-[E2 ubiquitin-conjugating enzyme]-L-cysteine + [acceptor protein]-L-lysine = [E2 ubiquitin-conjugating enzyme]-L-cysteine + N(6)-ubiquitinyl-[acceptor protein]-L-lysine.</text>
        <dbReference type="EC" id="2.3.2.27"/>
    </reaction>
</comment>
<dbReference type="GO" id="GO:0016567">
    <property type="term" value="P:protein ubiquitination"/>
    <property type="evidence" value="ECO:0007669"/>
    <property type="project" value="UniProtKB-UniPathway"/>
</dbReference>
<evidence type="ECO:0000256" key="3">
    <source>
        <dbReference type="ARBA" id="ARBA00004906"/>
    </source>
</evidence>
<dbReference type="PANTHER" id="PTHR45647:SF22">
    <property type="entry name" value="U-BOX DOMAIN-CONTAINING PROTEIN 32"/>
    <property type="match status" value="1"/>
</dbReference>
<dbReference type="GO" id="GO:0005524">
    <property type="term" value="F:ATP binding"/>
    <property type="evidence" value="ECO:0007669"/>
    <property type="project" value="UniProtKB-UniRule"/>
</dbReference>
<evidence type="ECO:0000256" key="5">
    <source>
        <dbReference type="ARBA" id="ARBA00022679"/>
    </source>
</evidence>
<comment type="function">
    <text evidence="2">Functions as an E3 ubiquitin ligase.</text>
</comment>
<dbReference type="CDD" id="cd16655">
    <property type="entry name" value="RING-Ubox_WDSUB1-like"/>
    <property type="match status" value="1"/>
</dbReference>
<evidence type="ECO:0000256" key="6">
    <source>
        <dbReference type="ARBA" id="ARBA00022786"/>
    </source>
</evidence>
<dbReference type="GO" id="GO:0004672">
    <property type="term" value="F:protein kinase activity"/>
    <property type="evidence" value="ECO:0007669"/>
    <property type="project" value="InterPro"/>
</dbReference>
<dbReference type="InterPro" id="IPR011009">
    <property type="entry name" value="Kinase-like_dom_sf"/>
</dbReference>
<dbReference type="UniPathway" id="UPA00143"/>
<feature type="coiled-coil region" evidence="8">
    <location>
        <begin position="326"/>
        <end position="388"/>
    </location>
</feature>
<dbReference type="InterPro" id="IPR001245">
    <property type="entry name" value="Ser-Thr/Tyr_kinase_cat_dom"/>
</dbReference>
<feature type="compositionally biased region" description="Polar residues" evidence="9">
    <location>
        <begin position="246"/>
        <end position="273"/>
    </location>
</feature>
<dbReference type="SMART" id="SM00504">
    <property type="entry name" value="Ubox"/>
    <property type="match status" value="1"/>
</dbReference>
<keyword evidence="6" id="KW-0833">Ubl conjugation pathway</keyword>
<dbReference type="EnsemblPlants" id="Kaladp0055s0361.1.v1.1">
    <property type="protein sequence ID" value="Kaladp0055s0361.1.v1.1"/>
    <property type="gene ID" value="Kaladp0055s0361.v1.1"/>
</dbReference>
<accession>A0A7N0U5M6</accession>
<dbReference type="Pfam" id="PF07714">
    <property type="entry name" value="PK_Tyr_Ser-Thr"/>
    <property type="match status" value="1"/>
</dbReference>
<dbReference type="Proteomes" id="UP000594263">
    <property type="component" value="Unplaced"/>
</dbReference>
<dbReference type="SUPFAM" id="SSF56112">
    <property type="entry name" value="Protein kinase-like (PK-like)"/>
    <property type="match status" value="1"/>
</dbReference>
<keyword evidence="7" id="KW-0547">Nucleotide-binding</keyword>
<evidence type="ECO:0000256" key="2">
    <source>
        <dbReference type="ARBA" id="ARBA00003861"/>
    </source>
</evidence>
<dbReference type="GO" id="GO:0061630">
    <property type="term" value="F:ubiquitin protein ligase activity"/>
    <property type="evidence" value="ECO:0007669"/>
    <property type="project" value="UniProtKB-EC"/>
</dbReference>
<dbReference type="Gene3D" id="3.30.40.10">
    <property type="entry name" value="Zinc/RING finger domain, C3HC4 (zinc finger)"/>
    <property type="match status" value="1"/>
</dbReference>
<protein>
    <recommendedName>
        <fullName evidence="4">RING-type E3 ubiquitin transferase</fullName>
        <ecNumber evidence="4">2.3.2.27</ecNumber>
    </recommendedName>
</protein>
<dbReference type="AlphaFoldDB" id="A0A7N0U5M6"/>
<keyword evidence="8" id="KW-0175">Coiled coil</keyword>
<evidence type="ECO:0000256" key="8">
    <source>
        <dbReference type="SAM" id="Coils"/>
    </source>
</evidence>
<dbReference type="InterPro" id="IPR000719">
    <property type="entry name" value="Prot_kinase_dom"/>
</dbReference>
<dbReference type="InterPro" id="IPR003613">
    <property type="entry name" value="Ubox_domain"/>
</dbReference>
<dbReference type="PROSITE" id="PS50011">
    <property type="entry name" value="PROTEIN_KINASE_DOM"/>
    <property type="match status" value="1"/>
</dbReference>
<sequence>MGDYFAAAEEEREVVEEEDKVFVAVGSDVESGKSVLEWTMRRFAGRRICLVHVHRPRRSGPVVDIRLLAGKLKRLAVTVPEEGEVQKLLNEYTSFLSSKGVDADTLWIEMNDVPRGIVKLIRQYDIKCLVMGAASGTYESKFLTELKSKKALSVCEESPPSCLIWFVSKGRLIHTRGCAEGQDRVEVTYPVRFTRSDLGVSNVADLNVTPVMNKQRSASFLQTEKNSTINFGIEPWRTWKPVRSRPSLSLNSSKNGASDDFNSSKNGASVDFNSSKDEASDDCISSKNGAVFNSSKDGASDDFNLPASLPEAGEFESLWAAEVKRKRELEEILAQTINEVERMKKENTESVTQIQLVRATVPELESQLAESRDEVEESEEEMITAVELLISFKGKRDHMREEYGKAVREIHKLRSLVKRPVSILKGLPSLTLTFKEISEATQSFSPATKIGEGRNGTVYRGLLGHMIVAIKMLPDYGATGHLRFQQEAEWISKVRHPHLVTLVGICPDSMALIYEYLENGSLEDRLVCRGKSPPLSWQTRIRIASEICSVLIFLSSSKPPIIHGNLSPSNVLLGANLVSKISDLGVSRLIQNNSEISRNTNLAAECADPEFRETGELTPQSDTYSFGVILLHLLTGRPISGVVKMVTCAVEKGNVELVVDASAGNWPAEVTEQLLYIALRCCEKNGSDRPDLASEVLIALHEMRNSCMASMSSGASKTGRRPPPHFVCPIYQDVFEDPKIAADGYTYEGEAIEGWLNSGHNTSPMTNLKLDHCSLIPNYALHNAIQEWQQKF</sequence>
<dbReference type="Pfam" id="PF04564">
    <property type="entry name" value="U-box"/>
    <property type="match status" value="1"/>
</dbReference>
<dbReference type="Gene3D" id="3.40.50.620">
    <property type="entry name" value="HUPs"/>
    <property type="match status" value="1"/>
</dbReference>
<dbReference type="OMA" id="CAIETEN"/>
<keyword evidence="7" id="KW-0067">ATP-binding</keyword>
<comment type="pathway">
    <text evidence="3">Protein modification; protein ubiquitination.</text>
</comment>
<dbReference type="SUPFAM" id="SSF57850">
    <property type="entry name" value="RING/U-box"/>
    <property type="match status" value="1"/>
</dbReference>
<feature type="domain" description="Protein kinase" evidence="10">
    <location>
        <begin position="444"/>
        <end position="704"/>
    </location>
</feature>
<dbReference type="PANTHER" id="PTHR45647">
    <property type="entry name" value="OS02G0152300 PROTEIN"/>
    <property type="match status" value="1"/>
</dbReference>
<feature type="region of interest" description="Disordered" evidence="9">
    <location>
        <begin position="243"/>
        <end position="283"/>
    </location>
</feature>
<evidence type="ECO:0000256" key="1">
    <source>
        <dbReference type="ARBA" id="ARBA00000900"/>
    </source>
</evidence>
<keyword evidence="5" id="KW-0808">Transferase</keyword>
<evidence type="ECO:0000256" key="9">
    <source>
        <dbReference type="SAM" id="MobiDB-lite"/>
    </source>
</evidence>
<reference evidence="12" key="1">
    <citation type="submission" date="2021-01" db="UniProtKB">
        <authorList>
            <consortium name="EnsemblPlants"/>
        </authorList>
    </citation>
    <scope>IDENTIFICATION</scope>
</reference>
<name>A0A7N0U5M6_KALFE</name>
<evidence type="ECO:0000313" key="13">
    <source>
        <dbReference type="Proteomes" id="UP000594263"/>
    </source>
</evidence>
<dbReference type="Gene3D" id="1.10.510.10">
    <property type="entry name" value="Transferase(Phosphotransferase) domain 1"/>
    <property type="match status" value="1"/>
</dbReference>
<dbReference type="SUPFAM" id="SSF52402">
    <property type="entry name" value="Adenine nucleotide alpha hydrolases-like"/>
    <property type="match status" value="1"/>
</dbReference>
<dbReference type="EC" id="2.3.2.27" evidence="4"/>
<dbReference type="InterPro" id="IPR014729">
    <property type="entry name" value="Rossmann-like_a/b/a_fold"/>
</dbReference>
<evidence type="ECO:0000259" key="11">
    <source>
        <dbReference type="PROSITE" id="PS51698"/>
    </source>
</evidence>
<feature type="domain" description="U-box" evidence="11">
    <location>
        <begin position="721"/>
        <end position="792"/>
    </location>
</feature>
<dbReference type="PROSITE" id="PS00107">
    <property type="entry name" value="PROTEIN_KINASE_ATP"/>
    <property type="match status" value="1"/>
</dbReference>
<dbReference type="PROSITE" id="PS51698">
    <property type="entry name" value="U_BOX"/>
    <property type="match status" value="1"/>
</dbReference>
<dbReference type="Gene3D" id="3.30.200.20">
    <property type="entry name" value="Phosphorylase Kinase, domain 1"/>
    <property type="match status" value="1"/>
</dbReference>
<evidence type="ECO:0000256" key="4">
    <source>
        <dbReference type="ARBA" id="ARBA00012483"/>
    </source>
</evidence>
<evidence type="ECO:0000313" key="12">
    <source>
        <dbReference type="EnsemblPlants" id="Kaladp0055s0361.1.v1.1"/>
    </source>
</evidence>
<dbReference type="CDD" id="cd01989">
    <property type="entry name" value="USP_STK_Ubox_N"/>
    <property type="match status" value="1"/>
</dbReference>
<organism evidence="12 13">
    <name type="scientific">Kalanchoe fedtschenkoi</name>
    <name type="common">Lavender scallops</name>
    <name type="synonym">South American air plant</name>
    <dbReference type="NCBI Taxonomy" id="63787"/>
    <lineage>
        <taxon>Eukaryota</taxon>
        <taxon>Viridiplantae</taxon>
        <taxon>Streptophyta</taxon>
        <taxon>Embryophyta</taxon>
        <taxon>Tracheophyta</taxon>
        <taxon>Spermatophyta</taxon>
        <taxon>Magnoliopsida</taxon>
        <taxon>eudicotyledons</taxon>
        <taxon>Gunneridae</taxon>
        <taxon>Pentapetalae</taxon>
        <taxon>Saxifragales</taxon>
        <taxon>Crassulaceae</taxon>
        <taxon>Kalanchoe</taxon>
    </lineage>
</organism>
<dbReference type="Gramene" id="Kaladp0055s0361.1.v1.1">
    <property type="protein sequence ID" value="Kaladp0055s0361.1.v1.1"/>
    <property type="gene ID" value="Kaladp0055s0361.v1.1"/>
</dbReference>
<dbReference type="InterPro" id="IPR017441">
    <property type="entry name" value="Protein_kinase_ATP_BS"/>
</dbReference>
<feature type="binding site" evidence="7">
    <location>
        <position position="471"/>
    </location>
    <ligand>
        <name>ATP</name>
        <dbReference type="ChEBI" id="CHEBI:30616"/>
    </ligand>
</feature>
<dbReference type="InterPro" id="IPR051348">
    <property type="entry name" value="U-box_ubiquitin_ligases"/>
</dbReference>
<dbReference type="InterPro" id="IPR013083">
    <property type="entry name" value="Znf_RING/FYVE/PHD"/>
</dbReference>
<evidence type="ECO:0000256" key="7">
    <source>
        <dbReference type="PROSITE-ProRule" id="PRU10141"/>
    </source>
</evidence>
<proteinExistence type="predicted"/>